<accession>A0A1H8FFH9</accession>
<dbReference type="Proteomes" id="UP000199531">
    <property type="component" value="Unassembled WGS sequence"/>
</dbReference>
<dbReference type="CDD" id="cd02252">
    <property type="entry name" value="nylC_like"/>
    <property type="match status" value="1"/>
</dbReference>
<dbReference type="RefSeq" id="WP_091814640.1">
    <property type="nucleotide sequence ID" value="NZ_FOCW01000001.1"/>
</dbReference>
<organism evidence="2 3">
    <name type="scientific">Brachymonas denitrificans DSM 15123</name>
    <dbReference type="NCBI Taxonomy" id="1121117"/>
    <lineage>
        <taxon>Bacteria</taxon>
        <taxon>Pseudomonadati</taxon>
        <taxon>Pseudomonadota</taxon>
        <taxon>Betaproteobacteria</taxon>
        <taxon>Burkholderiales</taxon>
        <taxon>Comamonadaceae</taxon>
        <taxon>Brachymonas</taxon>
    </lineage>
</organism>
<dbReference type="AlphaFoldDB" id="A0A1H8FFH9"/>
<name>A0A1H8FFH9_9BURK</name>
<dbReference type="SUPFAM" id="SSF56266">
    <property type="entry name" value="DmpA/ArgJ-like"/>
    <property type="match status" value="1"/>
</dbReference>
<evidence type="ECO:0000256" key="1">
    <source>
        <dbReference type="ARBA" id="ARBA00007068"/>
    </source>
</evidence>
<dbReference type="OrthoDB" id="9808347at2"/>
<dbReference type="STRING" id="1121117.SAMN02745977_01025"/>
<proteinExistence type="inferred from homology"/>
<dbReference type="PANTHER" id="PTHR36512">
    <property type="entry name" value="D-AMINOPEPTIDASE"/>
    <property type="match status" value="1"/>
</dbReference>
<dbReference type="Pfam" id="PF03576">
    <property type="entry name" value="Peptidase_S58"/>
    <property type="match status" value="1"/>
</dbReference>
<keyword evidence="2" id="KW-0378">Hydrolase</keyword>
<sequence length="338" mass="33640">MTRSASPLPDSGCITRVQGVQVGHFTSDLRPTGCSVVLTPEGAVAAVDVRGAAPGTRETDLLRPGNLVEQVHAIVLSGGSAWGLSAATGVAEWLEEQGYGLDVGVGRVPIVPAAVLFDLPVGNASIRPDAAAGRAACEAATSTPCATGNVGAGAGATVGKLFGHACAMKGGIGSASVSVHGVTVGALIAVNAVGDVLAPDGSMLAGARTADGKALRNTAHSLLRGERPQFALPGTNTTIGVIATDAQLDKAQLQRLALAGHDGLARCISPIHTLLDGDTLFAVSTAASSASAPPDMITLAAMAAEATMQAVQVAISSARGIRVGELELPAAGDWKART</sequence>
<dbReference type="GO" id="GO:0004177">
    <property type="term" value="F:aminopeptidase activity"/>
    <property type="evidence" value="ECO:0007669"/>
    <property type="project" value="UniProtKB-KW"/>
</dbReference>
<comment type="similarity">
    <text evidence="1">Belongs to the peptidase S58 family.</text>
</comment>
<dbReference type="InterPro" id="IPR005321">
    <property type="entry name" value="Peptidase_S58_DmpA"/>
</dbReference>
<evidence type="ECO:0000313" key="2">
    <source>
        <dbReference type="EMBL" id="SEN29947.1"/>
    </source>
</evidence>
<dbReference type="EMBL" id="FOCW01000001">
    <property type="protein sequence ID" value="SEN29947.1"/>
    <property type="molecule type" value="Genomic_DNA"/>
</dbReference>
<keyword evidence="3" id="KW-1185">Reference proteome</keyword>
<dbReference type="Gene3D" id="3.60.70.12">
    <property type="entry name" value="L-amino peptidase D-ALA esterase/amidase"/>
    <property type="match status" value="1"/>
</dbReference>
<reference evidence="2 3" key="1">
    <citation type="submission" date="2016-10" db="EMBL/GenBank/DDBJ databases">
        <authorList>
            <person name="de Groot N.N."/>
        </authorList>
    </citation>
    <scope>NUCLEOTIDE SEQUENCE [LARGE SCALE GENOMIC DNA]</scope>
    <source>
        <strain evidence="2 3">DSM 15123</strain>
    </source>
</reference>
<protein>
    <submittedName>
        <fullName evidence="2">L-aminopeptidase/D-esterase</fullName>
    </submittedName>
</protein>
<dbReference type="PANTHER" id="PTHR36512:SF3">
    <property type="entry name" value="BLR5678 PROTEIN"/>
    <property type="match status" value="1"/>
</dbReference>
<gene>
    <name evidence="2" type="ORF">SAMN02745977_01025</name>
</gene>
<keyword evidence="2" id="KW-0645">Protease</keyword>
<keyword evidence="2" id="KW-0031">Aminopeptidase</keyword>
<dbReference type="InterPro" id="IPR016117">
    <property type="entry name" value="ArgJ-like_dom_sf"/>
</dbReference>
<evidence type="ECO:0000313" key="3">
    <source>
        <dbReference type="Proteomes" id="UP000199531"/>
    </source>
</evidence>